<dbReference type="InterPro" id="IPR036291">
    <property type="entry name" value="NAD(P)-bd_dom_sf"/>
</dbReference>
<dbReference type="Gene3D" id="3.40.50.720">
    <property type="entry name" value="NAD(P)-binding Rossmann-like Domain"/>
    <property type="match status" value="1"/>
</dbReference>
<organism evidence="1 2">
    <name type="scientific">Staphylococcus gallinarum</name>
    <dbReference type="NCBI Taxonomy" id="1293"/>
    <lineage>
        <taxon>Bacteria</taxon>
        <taxon>Bacillati</taxon>
        <taxon>Bacillota</taxon>
        <taxon>Bacilli</taxon>
        <taxon>Bacillales</taxon>
        <taxon>Staphylococcaceae</taxon>
        <taxon>Staphylococcus</taxon>
    </lineage>
</organism>
<dbReference type="EC" id="1.1.1.140" evidence="1"/>
<dbReference type="Pfam" id="PF00106">
    <property type="entry name" value="adh_short"/>
    <property type="match status" value="1"/>
</dbReference>
<keyword evidence="1" id="KW-0560">Oxidoreductase</keyword>
<proteinExistence type="predicted"/>
<name>A0A380FA71_STAGA</name>
<dbReference type="AlphaFoldDB" id="A0A380FA71"/>
<evidence type="ECO:0000313" key="2">
    <source>
        <dbReference type="Proteomes" id="UP000255277"/>
    </source>
</evidence>
<dbReference type="SUPFAM" id="SSF51735">
    <property type="entry name" value="NAD(P)-binding Rossmann-fold domains"/>
    <property type="match status" value="1"/>
</dbReference>
<dbReference type="GO" id="GO:0009010">
    <property type="term" value="F:sorbitol-6-phosphate 2-dehydrogenase activity"/>
    <property type="evidence" value="ECO:0007669"/>
    <property type="project" value="UniProtKB-EC"/>
</dbReference>
<evidence type="ECO:0000313" key="1">
    <source>
        <dbReference type="EMBL" id="SUM31088.1"/>
    </source>
</evidence>
<dbReference type="Proteomes" id="UP000255277">
    <property type="component" value="Unassembled WGS sequence"/>
</dbReference>
<accession>A0A380FA71</accession>
<gene>
    <name evidence="1" type="primary">srlD_1</name>
    <name evidence="1" type="ORF">NCTC12195_00494</name>
</gene>
<reference evidence="1 2" key="1">
    <citation type="submission" date="2018-06" db="EMBL/GenBank/DDBJ databases">
        <authorList>
            <consortium name="Pathogen Informatics"/>
            <person name="Doyle S."/>
        </authorList>
    </citation>
    <scope>NUCLEOTIDE SEQUENCE [LARGE SCALE GENOMIC DNA]</scope>
    <source>
        <strain evidence="1 2">NCTC12195</strain>
    </source>
</reference>
<dbReference type="InterPro" id="IPR002347">
    <property type="entry name" value="SDR_fam"/>
</dbReference>
<sequence length="49" mass="5665">MDLKNGEENHGNYHFFEVDVTDKNRVQEVVSLIFNQEQKIDVLINNAGC</sequence>
<protein>
    <submittedName>
        <fullName evidence="1">Sorbitol-6-phosphate 2-dehydrogenase</fullName>
        <ecNumber evidence="1">1.1.1.140</ecNumber>
    </submittedName>
</protein>
<dbReference type="EMBL" id="UHDK01000001">
    <property type="protein sequence ID" value="SUM31088.1"/>
    <property type="molecule type" value="Genomic_DNA"/>
</dbReference>